<evidence type="ECO:0000256" key="3">
    <source>
        <dbReference type="ARBA" id="ARBA00023180"/>
    </source>
</evidence>
<dbReference type="GO" id="GO:0009653">
    <property type="term" value="P:anatomical structure morphogenesis"/>
    <property type="evidence" value="ECO:0007669"/>
    <property type="project" value="TreeGrafter"/>
</dbReference>
<dbReference type="WBParaSite" id="TMUE_1000005597.1">
    <property type="protein sequence ID" value="TMUE_1000005597.1"/>
    <property type="gene ID" value="WBGene00291098"/>
</dbReference>
<dbReference type="Gene3D" id="2.60.120.200">
    <property type="match status" value="2"/>
</dbReference>
<dbReference type="SUPFAM" id="SSF49899">
    <property type="entry name" value="Concanavalin A-like lectins/glucanases"/>
    <property type="match status" value="2"/>
</dbReference>
<dbReference type="InterPro" id="IPR039005">
    <property type="entry name" value="CSPG_rpt"/>
</dbReference>
<feature type="signal peptide" evidence="7">
    <location>
        <begin position="1"/>
        <end position="18"/>
    </location>
</feature>
<dbReference type="Proteomes" id="UP000046395">
    <property type="component" value="Unassembled WGS sequence"/>
</dbReference>
<evidence type="ECO:0000256" key="2">
    <source>
        <dbReference type="ARBA" id="ARBA00022737"/>
    </source>
</evidence>
<feature type="repeat" description="CSPG" evidence="5">
    <location>
        <begin position="1950"/>
        <end position="2039"/>
    </location>
</feature>
<proteinExistence type="predicted"/>
<dbReference type="Pfam" id="PF16184">
    <property type="entry name" value="Cadherin_3"/>
    <property type="match status" value="8"/>
</dbReference>
<keyword evidence="9" id="KW-1185">Reference proteome</keyword>
<dbReference type="PANTHER" id="PTHR45739">
    <property type="entry name" value="MATRIX PROTEIN, PUTATIVE-RELATED"/>
    <property type="match status" value="1"/>
</dbReference>
<evidence type="ECO:0000256" key="5">
    <source>
        <dbReference type="PROSITE-ProRule" id="PRU01201"/>
    </source>
</evidence>
<evidence type="ECO:0000259" key="8">
    <source>
        <dbReference type="PROSITE" id="PS50025"/>
    </source>
</evidence>
<feature type="repeat" description="CSPG" evidence="5">
    <location>
        <begin position="652"/>
        <end position="748"/>
    </location>
</feature>
<feature type="chain" id="PRO_5024430537" evidence="7">
    <location>
        <begin position="19"/>
        <end position="2380"/>
    </location>
</feature>
<evidence type="ECO:0000256" key="7">
    <source>
        <dbReference type="SAM" id="SignalP"/>
    </source>
</evidence>
<evidence type="ECO:0000256" key="1">
    <source>
        <dbReference type="ARBA" id="ARBA00022729"/>
    </source>
</evidence>
<keyword evidence="3" id="KW-0325">Glycoprotein</keyword>
<reference evidence="10" key="1">
    <citation type="submission" date="2019-12" db="UniProtKB">
        <authorList>
            <consortium name="WormBaseParasite"/>
        </authorList>
    </citation>
    <scope>IDENTIFICATION</scope>
</reference>
<feature type="disulfide bond" evidence="4">
    <location>
        <begin position="171"/>
        <end position="198"/>
    </location>
</feature>
<keyword evidence="1 7" id="KW-0732">Signal</keyword>
<keyword evidence="6" id="KW-0812">Transmembrane</keyword>
<feature type="repeat" description="CSPG" evidence="5">
    <location>
        <begin position="891"/>
        <end position="985"/>
    </location>
</feature>
<dbReference type="PANTHER" id="PTHR45739:SF12">
    <property type="entry name" value="CHONDROITIN SULFATE PROTEOGLYCAN 4-LIKE ISOFORM X2"/>
    <property type="match status" value="1"/>
</dbReference>
<keyword evidence="4" id="KW-1015">Disulfide bond</keyword>
<comment type="caution">
    <text evidence="4">Lacks conserved residue(s) required for the propagation of feature annotation.</text>
</comment>
<evidence type="ECO:0000256" key="4">
    <source>
        <dbReference type="PROSITE-ProRule" id="PRU00122"/>
    </source>
</evidence>
<keyword evidence="6" id="KW-0472">Membrane</keyword>
<dbReference type="InterPro" id="IPR001791">
    <property type="entry name" value="Laminin_G"/>
</dbReference>
<evidence type="ECO:0000313" key="9">
    <source>
        <dbReference type="Proteomes" id="UP000046395"/>
    </source>
</evidence>
<dbReference type="CDD" id="cd00110">
    <property type="entry name" value="LamG"/>
    <property type="match status" value="1"/>
</dbReference>
<keyword evidence="2" id="KW-0677">Repeat</keyword>
<dbReference type="SMART" id="SM00282">
    <property type="entry name" value="LamG"/>
    <property type="match status" value="2"/>
</dbReference>
<sequence>MELRFFILQLFWIVSVNKWNFTTSAQATFFGQKYFTIPQSRLGTFVGKLTDVEIRLEFQTALEACELLALRLDAAYMAMKLEYDNIQLVARNVHANFTDAWSFPIPFPVNDVNRHRIVVTLNGGIPRVSVDETMCQTEHLGLTFDGSSTLPLSDGMSIGGFKHDGRYFRGCVTMLELNKFDLLKAYRDLLESSFKENCSHLFTSHSSSAAMVIPPMGNIKFNLNSERLNEVTRATSLQFKLRSNESSALIFHLMENLGAVELSRHILLKIDDGVLTLLECLEGRLTAYLKSNAPIDDGRWHFISIAVTASSLWLMVGEEAVQWISRGSEELQNNATEQGQLELTFGDSNEAHASACSKEKLTLRRRSLMCIQGARWGDTVLNFLNAVSSSSVTIDCPPCLDRSKNASCMSLDNATANGVSTARSDKLLVTVDEGGEVCLNLLYFKSVLDAFPVGESLLFTMFNPPAHGRVYKLQNGIKIPVLQFTTKDLLYHRIFYTHDGSELRQDEMEFEIESEQGYKAFIRNAPLVVILINVNPVNDPPRVVLPSGRTLHLLQHSRVKLTKEIITVHDMDTEPANIDIYVQQQQTPHSVYIVHEKFPGEPITHFSWQNILSEEISIVHMAGWTANITFHVVDNHRQGSLVKLNVQVHRARIKRLRKAVLELSRRTSALVTEEHLSYSIPSAEGKENEVTYDVTRSPSKGTFELQMSDTKWVPANQFTQADIRSRRVRYSNSADGEYDNDTATLKISSQTLDVASEGELLVKFVPKTITIFKSIPFTMIAQRKATLQRKHLFAWTFPNPVLPEDITYEIVRAPLYGFLTKTIVRPSEQWNRRLGVYSKFTQADIDMDRLTYELRHSHYSVAYDHFQFTVTALDSVTTPCRFFIAYIPENEHLMLVNRTVVVKEGKSKVLSNLTLSTTMNRFANFQYRVVSESKRGRIIVKRENGPSNSTAAVTTFSTKDINEGLVWYKHDGSESRQDKVYMAVSPLIQNNVVEDRIQLPFWLHIRILPSGDSPPKRMNSIEHVCYVTRLEEKVLTTDDLWYVDKDGDSNSRFLLYHFPEETREGAFYTTKLPGISIHVFSQHDINSRQISYVHTADNKLYKIPFRVTDGNHVIEDMLVVNATEPFFTIRTAEQLKLNCGRLMPIRLAQFAITTNLNFDYSDIIFTTSQQGEGGHIVIETDGQSSSQIDQFTMEDLANEHVYYKCSRKVDYPHWTPLLVSFDHYSIPVSLHIAPKTGPLETDRAIYITENGVKRLSAENVRLETHLTKNSYCATHFKVIGRPENGSLALGRYAKFQTADIVGMDRFHVDSFTWYDIEHERLHYVHRMGAGKTDTIIFNVSSPCSAFQSSTLALSIFARPSVSLKVTDLIVTRLSRVLLTPDNVHIESDFHGLESDMAIAVFAQPSYGRLVIEKQGKYDFHINRFHEGDLKFGHVWYVHENGSSDRDEFSLLVVLRNYTIHSAPATVSVQIRRPNRNGPTVTRKETVIFDHGQDWTWITGKHLEITDEDTAADQLVISVLESYNGFLALMHNPRRKLANFTQADMNQSKVIFVLDDRTSPAEGSTTGFAFSVCDPDHCLLPDWLDVVRGDSKKAIEWSRKLQVAPGSMTSLTNHHFYTSLVGIAPQNCVYSIIDQPVYGHVLLKRRKTSMFTQMDIDSGFVSYNQSQPVNKWLQKDPFSYIVSLSNAYSNLSTFTERRRFRIYISFAFLKEKEKEAALRIMPVDVPFRGVANVTNANFDIAALQSTVEDELLLEWADVPKNGWLEINAQRVTPSKAPVLLTVNGDVGDLLAVYHHNSLALTDEIRINVFAKDKQRVIRRNVLKITLQCRVSLLEMQSSKRDKVLNIGSIRVVQGQRRLMNKKDMVHSDILVRSKNLSYRVVQLPDSISLIRNTSEEHRQVDSFTEEDIASKRITLISTGKLENGTLLLSTTDPLTKEVHMYQLQVVVEPLTLEMLQSSVIYYSQTDRQVVVASEHLMAESNGPSQQIIYEISQQPENGTLQWSNGTMLRQFTQTDIGNGLVVYKPTNMHAYKDQFQLKVFNQFKTIENQTVSIWVLPAVDQKDLVVVSGDRVIITGDILSLHDDLMGRSAVFRVTKRPKYGLLTRVASAEDLYTNGLDSFTAAELLEKQIQYVSTANEDMKKVELDDFTFELTAERLQPAIGQLSILVIPRPDDMENSISLVKNVGDDLADPPVTFTELGSALWVPNINVIHDVLGMILILTSISSLFVILIRKIRVWGKKRRILKNTEYHMKLSTSESVCEVENMQNAHGHSSAWKVKPIALKDRFLKHAMSLDGELDDGPRHLARANCHGQRVNNGFGVSKYATYEQSRNGNATLSRGFAYDVRELSSLSPIQDDDLTQHSDTEVESNVTKLNESQYWV</sequence>
<dbReference type="STRING" id="70415.A0A5S6QFC2"/>
<evidence type="ECO:0000256" key="6">
    <source>
        <dbReference type="SAM" id="Phobius"/>
    </source>
</evidence>
<feature type="repeat" description="CSPG" evidence="5">
    <location>
        <begin position="418"/>
        <end position="513"/>
    </location>
</feature>
<protein>
    <submittedName>
        <fullName evidence="10">Laminin G domain-containing protein</fullName>
    </submittedName>
</protein>
<keyword evidence="6" id="KW-1133">Transmembrane helix</keyword>
<dbReference type="InterPro" id="IPR051561">
    <property type="entry name" value="FRAS1_ECM"/>
</dbReference>
<accession>A0A5S6QFC2</accession>
<organism evidence="9 10">
    <name type="scientific">Trichuris muris</name>
    <name type="common">Mouse whipworm</name>
    <dbReference type="NCBI Taxonomy" id="70415"/>
    <lineage>
        <taxon>Eukaryota</taxon>
        <taxon>Metazoa</taxon>
        <taxon>Ecdysozoa</taxon>
        <taxon>Nematoda</taxon>
        <taxon>Enoplea</taxon>
        <taxon>Dorylaimia</taxon>
        <taxon>Trichinellida</taxon>
        <taxon>Trichuridae</taxon>
        <taxon>Trichuris</taxon>
    </lineage>
</organism>
<name>A0A5S6QFC2_TRIMR</name>
<feature type="transmembrane region" description="Helical" evidence="6">
    <location>
        <begin position="2213"/>
        <end position="2231"/>
    </location>
</feature>
<dbReference type="InterPro" id="IPR013320">
    <property type="entry name" value="ConA-like_dom_sf"/>
</dbReference>
<feature type="domain" description="Laminin G" evidence="8">
    <location>
        <begin position="24"/>
        <end position="198"/>
    </location>
</feature>
<evidence type="ECO:0000313" key="10">
    <source>
        <dbReference type="WBParaSite" id="TMUE_1000005597.1"/>
    </source>
</evidence>
<dbReference type="PROSITE" id="PS50025">
    <property type="entry name" value="LAM_G_DOMAIN"/>
    <property type="match status" value="2"/>
</dbReference>
<dbReference type="PROSITE" id="PS51854">
    <property type="entry name" value="CSPG"/>
    <property type="match status" value="4"/>
</dbReference>
<feature type="domain" description="Laminin G" evidence="8">
    <location>
        <begin position="208"/>
        <end position="396"/>
    </location>
</feature>